<dbReference type="EMBL" id="JAIWYP010000001">
    <property type="protein sequence ID" value="KAH3877360.1"/>
    <property type="molecule type" value="Genomic_DNA"/>
</dbReference>
<name>A0A9D4MJN7_DREPO</name>
<dbReference type="Proteomes" id="UP000828390">
    <property type="component" value="Unassembled WGS sequence"/>
</dbReference>
<reference evidence="1" key="1">
    <citation type="journal article" date="2019" name="bioRxiv">
        <title>The Genome of the Zebra Mussel, Dreissena polymorpha: A Resource for Invasive Species Research.</title>
        <authorList>
            <person name="McCartney M.A."/>
            <person name="Auch B."/>
            <person name="Kono T."/>
            <person name="Mallez S."/>
            <person name="Zhang Y."/>
            <person name="Obille A."/>
            <person name="Becker A."/>
            <person name="Abrahante J.E."/>
            <person name="Garbe J."/>
            <person name="Badalamenti J.P."/>
            <person name="Herman A."/>
            <person name="Mangelson H."/>
            <person name="Liachko I."/>
            <person name="Sullivan S."/>
            <person name="Sone E.D."/>
            <person name="Koren S."/>
            <person name="Silverstein K.A.T."/>
            <person name="Beckman K.B."/>
            <person name="Gohl D.M."/>
        </authorList>
    </citation>
    <scope>NUCLEOTIDE SEQUENCE</scope>
    <source>
        <strain evidence="1">Duluth1</strain>
        <tissue evidence="1">Whole animal</tissue>
    </source>
</reference>
<reference evidence="1" key="2">
    <citation type="submission" date="2020-11" db="EMBL/GenBank/DDBJ databases">
        <authorList>
            <person name="McCartney M.A."/>
            <person name="Auch B."/>
            <person name="Kono T."/>
            <person name="Mallez S."/>
            <person name="Becker A."/>
            <person name="Gohl D.M."/>
            <person name="Silverstein K.A.T."/>
            <person name="Koren S."/>
            <person name="Bechman K.B."/>
            <person name="Herman A."/>
            <person name="Abrahante J.E."/>
            <person name="Garbe J."/>
        </authorList>
    </citation>
    <scope>NUCLEOTIDE SEQUENCE</scope>
    <source>
        <strain evidence="1">Duluth1</strain>
        <tissue evidence="1">Whole animal</tissue>
    </source>
</reference>
<proteinExistence type="predicted"/>
<organism evidence="1 2">
    <name type="scientific">Dreissena polymorpha</name>
    <name type="common">Zebra mussel</name>
    <name type="synonym">Mytilus polymorpha</name>
    <dbReference type="NCBI Taxonomy" id="45954"/>
    <lineage>
        <taxon>Eukaryota</taxon>
        <taxon>Metazoa</taxon>
        <taxon>Spiralia</taxon>
        <taxon>Lophotrochozoa</taxon>
        <taxon>Mollusca</taxon>
        <taxon>Bivalvia</taxon>
        <taxon>Autobranchia</taxon>
        <taxon>Heteroconchia</taxon>
        <taxon>Euheterodonta</taxon>
        <taxon>Imparidentia</taxon>
        <taxon>Neoheterodontei</taxon>
        <taxon>Myida</taxon>
        <taxon>Dreissenoidea</taxon>
        <taxon>Dreissenidae</taxon>
        <taxon>Dreissena</taxon>
    </lineage>
</organism>
<comment type="caution">
    <text evidence="1">The sequence shown here is derived from an EMBL/GenBank/DDBJ whole genome shotgun (WGS) entry which is preliminary data.</text>
</comment>
<dbReference type="AlphaFoldDB" id="A0A9D4MJN7"/>
<keyword evidence="2" id="KW-1185">Reference proteome</keyword>
<accession>A0A9D4MJN7</accession>
<sequence>MGAPLPQSPQYYLRELTSDVYTPSPVPLYFLRELKSDGCTPSPVPLYFLRELKSDGCTLPQSHCIS</sequence>
<protein>
    <submittedName>
        <fullName evidence="1">Uncharacterized protein</fullName>
    </submittedName>
</protein>
<evidence type="ECO:0000313" key="2">
    <source>
        <dbReference type="Proteomes" id="UP000828390"/>
    </source>
</evidence>
<gene>
    <name evidence="1" type="ORF">DPMN_001223</name>
</gene>
<evidence type="ECO:0000313" key="1">
    <source>
        <dbReference type="EMBL" id="KAH3877360.1"/>
    </source>
</evidence>